<proteinExistence type="predicted"/>
<evidence type="ECO:0000256" key="1">
    <source>
        <dbReference type="SAM" id="Coils"/>
    </source>
</evidence>
<evidence type="ECO:0000313" key="2">
    <source>
        <dbReference type="EMBL" id="MFC4633874.1"/>
    </source>
</evidence>
<dbReference type="RefSeq" id="WP_379978104.1">
    <property type="nucleotide sequence ID" value="NZ_JBHSFV010000004.1"/>
</dbReference>
<keyword evidence="3" id="KW-1185">Reference proteome</keyword>
<organism evidence="2 3">
    <name type="scientific">Dokdonia ponticola</name>
    <dbReference type="NCBI Taxonomy" id="2041041"/>
    <lineage>
        <taxon>Bacteria</taxon>
        <taxon>Pseudomonadati</taxon>
        <taxon>Bacteroidota</taxon>
        <taxon>Flavobacteriia</taxon>
        <taxon>Flavobacteriales</taxon>
        <taxon>Flavobacteriaceae</taxon>
        <taxon>Dokdonia</taxon>
    </lineage>
</organism>
<dbReference type="PROSITE" id="PS51257">
    <property type="entry name" value="PROKAR_LIPOPROTEIN"/>
    <property type="match status" value="1"/>
</dbReference>
<accession>A0ABV9HX63</accession>
<evidence type="ECO:0000313" key="3">
    <source>
        <dbReference type="Proteomes" id="UP001596043"/>
    </source>
</evidence>
<dbReference type="EMBL" id="JBHSFV010000004">
    <property type="protein sequence ID" value="MFC4633874.1"/>
    <property type="molecule type" value="Genomic_DNA"/>
</dbReference>
<protein>
    <recommendedName>
        <fullName evidence="4">Lipoprotein</fullName>
    </recommendedName>
</protein>
<reference evidence="3" key="1">
    <citation type="journal article" date="2019" name="Int. J. Syst. Evol. Microbiol.">
        <title>The Global Catalogue of Microorganisms (GCM) 10K type strain sequencing project: providing services to taxonomists for standard genome sequencing and annotation.</title>
        <authorList>
            <consortium name="The Broad Institute Genomics Platform"/>
            <consortium name="The Broad Institute Genome Sequencing Center for Infectious Disease"/>
            <person name="Wu L."/>
            <person name="Ma J."/>
        </authorList>
    </citation>
    <scope>NUCLEOTIDE SEQUENCE [LARGE SCALE GENOMIC DNA]</scope>
    <source>
        <strain evidence="3">YJ-61-S</strain>
    </source>
</reference>
<feature type="coiled-coil region" evidence="1">
    <location>
        <begin position="182"/>
        <end position="213"/>
    </location>
</feature>
<keyword evidence="1" id="KW-0175">Coiled coil</keyword>
<sequence>MTKRVGVLCGLLVFILVSCNVQERIVFNENMGGHYETSFDLSAMMTMANEMGGGASNPDKKKTKTDTVIVFADLIRDHKDSIAGLPAEDRAKIEKLKDFTMAMKMDEANGEFKMNISKDFTTFSELERVAYEVDEVFDQAKSEVQKEQSAPGGDMMSLDKVIYTFENNTFRRTDPKSLSEHLEDEGLLKEETKLDLEALKNNLTSDEEESQEEAMLKGMMSQFTTELENATMKLEYVFPRKVISVSPEGAVISEDGKTVTFVVPWSELMEEKTKVLENFEVVLEDK</sequence>
<comment type="caution">
    <text evidence="2">The sequence shown here is derived from an EMBL/GenBank/DDBJ whole genome shotgun (WGS) entry which is preliminary data.</text>
</comment>
<dbReference type="Proteomes" id="UP001596043">
    <property type="component" value="Unassembled WGS sequence"/>
</dbReference>
<gene>
    <name evidence="2" type="ORF">ACFO3O_08145</name>
</gene>
<name>A0ABV9HX63_9FLAO</name>
<evidence type="ECO:0008006" key="4">
    <source>
        <dbReference type="Google" id="ProtNLM"/>
    </source>
</evidence>